<keyword evidence="2" id="KW-0812">Transmembrane</keyword>
<feature type="compositionally biased region" description="Polar residues" evidence="1">
    <location>
        <begin position="315"/>
        <end position="335"/>
    </location>
</feature>
<feature type="compositionally biased region" description="Polar residues" evidence="1">
    <location>
        <begin position="262"/>
        <end position="285"/>
    </location>
</feature>
<dbReference type="Proteomes" id="UP000011014">
    <property type="component" value="Unassembled WGS sequence"/>
</dbReference>
<accession>E4YSV0</accession>
<feature type="region of interest" description="Disordered" evidence="1">
    <location>
        <begin position="74"/>
        <end position="102"/>
    </location>
</feature>
<sequence>MPISRSTPIQKDSAATAQILATKHPALVQTAASRATTFQMMAAQQDGILARMKFREATTVQMVHLSKAKAQKMAFNAQHSQSASPKTNVSQQLRSRQPRQPHTVATVENASIQEVLSDLERLICEETFNQCFVQQQTKSISIVTEIESVKSKDHVVAIYNNAFEFADNALYPTLNLAEHTDDIVICETNFNNCVEVEYPKDPLSPGTVIGILFGAVTGTLLIVYLVVAFLWPKWGWKWLLPRGKSKTNYNHYSASPKGAERSNANQSNNRLAADQHATSNLSQVQPEPRPAVQSLPEQSSVSRHPPSSFVYATPSALNDSSLYSPSSQGALTNQPKVIYHPERSLDTGSMSFGEKPQAAKKSAFPPPKKSKKRAAPPPPMKLEIENDSFSQT</sequence>
<evidence type="ECO:0000313" key="3">
    <source>
        <dbReference type="EMBL" id="CBY38539.1"/>
    </source>
</evidence>
<evidence type="ECO:0000256" key="2">
    <source>
        <dbReference type="SAM" id="Phobius"/>
    </source>
</evidence>
<feature type="region of interest" description="Disordered" evidence="1">
    <location>
        <begin position="251"/>
        <end position="392"/>
    </location>
</feature>
<dbReference type="AlphaFoldDB" id="E4YSV0"/>
<keyword evidence="2" id="KW-0472">Membrane</keyword>
<dbReference type="EMBL" id="FN655253">
    <property type="protein sequence ID" value="CBY38539.1"/>
    <property type="molecule type" value="Genomic_DNA"/>
</dbReference>
<evidence type="ECO:0000256" key="1">
    <source>
        <dbReference type="SAM" id="MobiDB-lite"/>
    </source>
</evidence>
<feature type="compositionally biased region" description="Polar residues" evidence="1">
    <location>
        <begin position="77"/>
        <end position="89"/>
    </location>
</feature>
<proteinExistence type="predicted"/>
<feature type="compositionally biased region" description="Low complexity" evidence="1">
    <location>
        <begin position="90"/>
        <end position="101"/>
    </location>
</feature>
<name>E4YSV0_OIKDI</name>
<keyword evidence="2" id="KW-1133">Transmembrane helix</keyword>
<protein>
    <submittedName>
        <fullName evidence="3">Uncharacterized protein</fullName>
    </submittedName>
</protein>
<reference evidence="3" key="1">
    <citation type="journal article" date="2010" name="Science">
        <title>Plasticity of animal genome architecture unmasked by rapid evolution of a pelagic tunicate.</title>
        <authorList>
            <person name="Denoeud F."/>
            <person name="Henriet S."/>
            <person name="Mungpakdee S."/>
            <person name="Aury J.M."/>
            <person name="Da Silva C."/>
            <person name="Brinkmann H."/>
            <person name="Mikhaleva J."/>
            <person name="Olsen L.C."/>
            <person name="Jubin C."/>
            <person name="Canestro C."/>
            <person name="Bouquet J.M."/>
            <person name="Danks G."/>
            <person name="Poulain J."/>
            <person name="Campsteijn C."/>
            <person name="Adamski M."/>
            <person name="Cross I."/>
            <person name="Yadetie F."/>
            <person name="Muffato M."/>
            <person name="Louis A."/>
            <person name="Butcher S."/>
            <person name="Tsagkogeorga G."/>
            <person name="Konrad A."/>
            <person name="Singh S."/>
            <person name="Jensen M.F."/>
            <person name="Cong E.H."/>
            <person name="Eikeseth-Otteraa H."/>
            <person name="Noel B."/>
            <person name="Anthouard V."/>
            <person name="Porcel B.M."/>
            <person name="Kachouri-Lafond R."/>
            <person name="Nishino A."/>
            <person name="Ugolini M."/>
            <person name="Chourrout P."/>
            <person name="Nishida H."/>
            <person name="Aasland R."/>
            <person name="Huzurbazar S."/>
            <person name="Westhof E."/>
            <person name="Delsuc F."/>
            <person name="Lehrach H."/>
            <person name="Reinhardt R."/>
            <person name="Weissenbach J."/>
            <person name="Roy S.W."/>
            <person name="Artiguenave F."/>
            <person name="Postlethwait J.H."/>
            <person name="Manak J.R."/>
            <person name="Thompson E.M."/>
            <person name="Jaillon O."/>
            <person name="Du Pasquier L."/>
            <person name="Boudinot P."/>
            <person name="Liberles D.A."/>
            <person name="Volff J.N."/>
            <person name="Philippe H."/>
            <person name="Lenhard B."/>
            <person name="Roest Crollius H."/>
            <person name="Wincker P."/>
            <person name="Chourrout D."/>
        </authorList>
    </citation>
    <scope>NUCLEOTIDE SEQUENCE [LARGE SCALE GENOMIC DNA]</scope>
</reference>
<gene>
    <name evidence="3" type="ORF">GSOID_T00032489001</name>
</gene>
<organism evidence="3">
    <name type="scientific">Oikopleura dioica</name>
    <name type="common">Tunicate</name>
    <dbReference type="NCBI Taxonomy" id="34765"/>
    <lineage>
        <taxon>Eukaryota</taxon>
        <taxon>Metazoa</taxon>
        <taxon>Chordata</taxon>
        <taxon>Tunicata</taxon>
        <taxon>Appendicularia</taxon>
        <taxon>Copelata</taxon>
        <taxon>Oikopleuridae</taxon>
        <taxon>Oikopleura</taxon>
    </lineage>
</organism>
<feature type="transmembrane region" description="Helical" evidence="2">
    <location>
        <begin position="208"/>
        <end position="231"/>
    </location>
</feature>